<keyword evidence="3" id="KW-1185">Reference proteome</keyword>
<dbReference type="EMBL" id="CADEPM010000003">
    <property type="protein sequence ID" value="CAB3401623.1"/>
    <property type="molecule type" value="Genomic_DNA"/>
</dbReference>
<evidence type="ECO:0000256" key="1">
    <source>
        <dbReference type="SAM" id="Phobius"/>
    </source>
</evidence>
<evidence type="ECO:0000313" key="3">
    <source>
        <dbReference type="Proteomes" id="UP000494206"/>
    </source>
</evidence>
<gene>
    <name evidence="2" type="ORF">CBOVIS_LOCUS4349</name>
</gene>
<organism evidence="2 3">
    <name type="scientific">Caenorhabditis bovis</name>
    <dbReference type="NCBI Taxonomy" id="2654633"/>
    <lineage>
        <taxon>Eukaryota</taxon>
        <taxon>Metazoa</taxon>
        <taxon>Ecdysozoa</taxon>
        <taxon>Nematoda</taxon>
        <taxon>Chromadorea</taxon>
        <taxon>Rhabditida</taxon>
        <taxon>Rhabditina</taxon>
        <taxon>Rhabditomorpha</taxon>
        <taxon>Rhabditoidea</taxon>
        <taxon>Rhabditidae</taxon>
        <taxon>Peloderinae</taxon>
        <taxon>Caenorhabditis</taxon>
    </lineage>
</organism>
<feature type="transmembrane region" description="Helical" evidence="1">
    <location>
        <begin position="26"/>
        <end position="48"/>
    </location>
</feature>
<keyword evidence="1" id="KW-1133">Transmembrane helix</keyword>
<dbReference type="AlphaFoldDB" id="A0A8S1EN99"/>
<evidence type="ECO:0000313" key="2">
    <source>
        <dbReference type="EMBL" id="CAB3401623.1"/>
    </source>
</evidence>
<reference evidence="2 3" key="1">
    <citation type="submission" date="2020-04" db="EMBL/GenBank/DDBJ databases">
        <authorList>
            <person name="Laetsch R D."/>
            <person name="Stevens L."/>
            <person name="Kumar S."/>
            <person name="Blaxter L. M."/>
        </authorList>
    </citation>
    <scope>NUCLEOTIDE SEQUENCE [LARGE SCALE GENOMIC DNA]</scope>
</reference>
<dbReference type="SUPFAM" id="SSF56436">
    <property type="entry name" value="C-type lectin-like"/>
    <property type="match status" value="1"/>
</dbReference>
<dbReference type="InterPro" id="IPR016187">
    <property type="entry name" value="CTDL_fold"/>
</dbReference>
<keyword evidence="1" id="KW-0472">Membrane</keyword>
<name>A0A8S1EN99_9PELO</name>
<comment type="caution">
    <text evidence="2">The sequence shown here is derived from an EMBL/GenBank/DDBJ whole genome shotgun (WGS) entry which is preliminary data.</text>
</comment>
<dbReference type="Proteomes" id="UP000494206">
    <property type="component" value="Unassembled WGS sequence"/>
</dbReference>
<accession>A0A8S1EN99</accession>
<keyword evidence="1" id="KW-0812">Transmembrane</keyword>
<dbReference type="PANTHER" id="PTHR23124">
    <property type="entry name" value="C-TYPE LECTIN DOMAIN-CONTAINING PROTEIN-RELATED-RELATED"/>
    <property type="match status" value="1"/>
</dbReference>
<protein>
    <submittedName>
        <fullName evidence="2">Uncharacterized protein</fullName>
    </submittedName>
</protein>
<sequence>MSTTFRCYKSEVLFPVCIRTRNSQMLLKLCVVMLVAVPMAAGCGGGGVTKRCPSTAMKMFHRPNGKTVCLQVLTTTYGERPINGSDGFCALNINGSRTFGIETEDEYNYLISLIGNIPADSLPYFTAGRRNHECLGTSCPIESAFHWTDEETESNYAFVNKWDPAHPVIAAYELVGLGPNGLVSVGGSAMVRGSVCGLVVD</sequence>
<proteinExistence type="predicted"/>